<accession>A0A1H6QNV7</accession>
<reference evidence="2 3" key="1">
    <citation type="submission" date="2016-10" db="EMBL/GenBank/DDBJ databases">
        <authorList>
            <person name="de Groot N.N."/>
        </authorList>
    </citation>
    <scope>NUCLEOTIDE SEQUENCE [LARGE SCALE GENOMIC DNA]</scope>
    <source>
        <strain evidence="2 3">DSM 26515</strain>
    </source>
</reference>
<organism evidence="2 3">
    <name type="scientific">Frateuria terrea</name>
    <dbReference type="NCBI Taxonomy" id="529704"/>
    <lineage>
        <taxon>Bacteria</taxon>
        <taxon>Pseudomonadati</taxon>
        <taxon>Pseudomonadota</taxon>
        <taxon>Gammaproteobacteria</taxon>
        <taxon>Lysobacterales</taxon>
        <taxon>Rhodanobacteraceae</taxon>
        <taxon>Frateuria</taxon>
    </lineage>
</organism>
<evidence type="ECO:0000259" key="1">
    <source>
        <dbReference type="Pfam" id="PF01814"/>
    </source>
</evidence>
<dbReference type="PANTHER" id="PTHR35585:SF1">
    <property type="entry name" value="HHE DOMAIN PROTEIN (AFU_ORTHOLOGUE AFUA_4G00730)"/>
    <property type="match status" value="1"/>
</dbReference>
<dbReference type="STRING" id="529704.SAMN02927913_0664"/>
<dbReference type="RefSeq" id="WP_091333564.1">
    <property type="nucleotide sequence ID" value="NZ_FNYC01000001.1"/>
</dbReference>
<dbReference type="Pfam" id="PF01814">
    <property type="entry name" value="Hemerythrin"/>
    <property type="match status" value="1"/>
</dbReference>
<feature type="domain" description="Hemerythrin-like" evidence="1">
    <location>
        <begin position="3"/>
        <end position="123"/>
    </location>
</feature>
<evidence type="ECO:0000313" key="2">
    <source>
        <dbReference type="EMBL" id="SEI45468.1"/>
    </source>
</evidence>
<evidence type="ECO:0000313" key="3">
    <source>
        <dbReference type="Proteomes" id="UP000199420"/>
    </source>
</evidence>
<dbReference type="EMBL" id="FNYC01000001">
    <property type="protein sequence ID" value="SEI45468.1"/>
    <property type="molecule type" value="Genomic_DNA"/>
</dbReference>
<protein>
    <submittedName>
        <fullName evidence="2">Hemerythrin HHE cation binding domain-containing protein</fullName>
    </submittedName>
</protein>
<dbReference type="Proteomes" id="UP000199420">
    <property type="component" value="Unassembled WGS sequence"/>
</dbReference>
<dbReference type="PANTHER" id="PTHR35585">
    <property type="entry name" value="HHE DOMAIN PROTEIN (AFU_ORTHOLOGUE AFUA_4G00730)"/>
    <property type="match status" value="1"/>
</dbReference>
<dbReference type="AlphaFoldDB" id="A0A1H6QNV7"/>
<sequence length="171" mass="19123">MDITQLILDDHHQQRRLFALLDEIDRADRETLGLVWNQLADFLEVHAEAEERHFYPSLLRHGQGAGSKADAKGETIDAISDHNDIRDAIARAGQHEVGSDGWFDAVAAARKANSTHMGEEERESLADFRRHAPLQARHELAVRFAAFEAAHRGGIDARDKDPQAYVRRAGG</sequence>
<dbReference type="OrthoDB" id="5523420at2"/>
<proteinExistence type="predicted"/>
<gene>
    <name evidence="2" type="ORF">SAMN04487997_0749</name>
</gene>
<dbReference type="Gene3D" id="1.20.120.520">
    <property type="entry name" value="nmb1532 protein domain like"/>
    <property type="match status" value="1"/>
</dbReference>
<name>A0A1H6QNV7_9GAMM</name>
<dbReference type="InterPro" id="IPR012312">
    <property type="entry name" value="Hemerythrin-like"/>
</dbReference>
<keyword evidence="3" id="KW-1185">Reference proteome</keyword>